<evidence type="ECO:0008006" key="4">
    <source>
        <dbReference type="Google" id="ProtNLM"/>
    </source>
</evidence>
<evidence type="ECO:0000313" key="3">
    <source>
        <dbReference type="Proteomes" id="UP000737171"/>
    </source>
</evidence>
<keyword evidence="3" id="KW-1185">Reference proteome</keyword>
<sequence>MAKTLAAIIDGVLVPPAEVKALRALVHLRRPATVPEIARSMNDELSDASLYTLLGRLAGQRGLVTREEATVDVQGTALRRVLWRPHPASVRHFSDPEETTDDTTFAEGPRARARAPG</sequence>
<dbReference type="SUPFAM" id="SSF46785">
    <property type="entry name" value="Winged helix' DNA-binding domain"/>
    <property type="match status" value="1"/>
</dbReference>
<dbReference type="Proteomes" id="UP000737171">
    <property type="component" value="Unassembled WGS sequence"/>
</dbReference>
<protein>
    <recommendedName>
        <fullName evidence="4">HTH iclR-type domain-containing protein</fullName>
    </recommendedName>
</protein>
<evidence type="ECO:0000256" key="1">
    <source>
        <dbReference type="SAM" id="MobiDB-lite"/>
    </source>
</evidence>
<accession>A0ABX2EDK4</accession>
<dbReference type="EMBL" id="JABRWJ010000001">
    <property type="protein sequence ID" value="NRF66317.1"/>
    <property type="molecule type" value="Genomic_DNA"/>
</dbReference>
<comment type="caution">
    <text evidence="2">The sequence shown here is derived from an EMBL/GenBank/DDBJ whole genome shotgun (WGS) entry which is preliminary data.</text>
</comment>
<organism evidence="2 3">
    <name type="scientific">Pseudaquabacterium terrae</name>
    <dbReference type="NCBI Taxonomy" id="2732868"/>
    <lineage>
        <taxon>Bacteria</taxon>
        <taxon>Pseudomonadati</taxon>
        <taxon>Pseudomonadota</taxon>
        <taxon>Betaproteobacteria</taxon>
        <taxon>Burkholderiales</taxon>
        <taxon>Sphaerotilaceae</taxon>
        <taxon>Pseudaquabacterium</taxon>
    </lineage>
</organism>
<name>A0ABX2EDK4_9BURK</name>
<evidence type="ECO:0000313" key="2">
    <source>
        <dbReference type="EMBL" id="NRF66317.1"/>
    </source>
</evidence>
<gene>
    <name evidence="2" type="ORF">HLB44_04905</name>
</gene>
<reference evidence="2 3" key="1">
    <citation type="submission" date="2020-05" db="EMBL/GenBank/DDBJ databases">
        <title>Aquincola sp. isolate from soil.</title>
        <authorList>
            <person name="Han J."/>
            <person name="Kim D.-U."/>
        </authorList>
    </citation>
    <scope>NUCLEOTIDE SEQUENCE [LARGE SCALE GENOMIC DNA]</scope>
    <source>
        <strain evidence="2 3">S2</strain>
    </source>
</reference>
<dbReference type="RefSeq" id="WP_173121142.1">
    <property type="nucleotide sequence ID" value="NZ_JABRWJ010000001.1"/>
</dbReference>
<feature type="region of interest" description="Disordered" evidence="1">
    <location>
        <begin position="90"/>
        <end position="117"/>
    </location>
</feature>
<proteinExistence type="predicted"/>
<dbReference type="InterPro" id="IPR036390">
    <property type="entry name" value="WH_DNA-bd_sf"/>
</dbReference>